<dbReference type="RefSeq" id="WP_044347251.1">
    <property type="nucleotide sequence ID" value="NZ_AZAC01000005.1"/>
</dbReference>
<comment type="caution">
    <text evidence="3">The sequence shown here is derived from an EMBL/GenBank/DDBJ whole genome shotgun (WGS) entry which is preliminary data.</text>
</comment>
<sequence length="429" mass="48344">MQIEAATKSPKAALEFWKGKAPVSKAEFEALSDAARARAFAVSGLARRSQVETIHTALHQALEKGETLAQFKKRLRPLMERKGWTGKKAWRIENIYRTNMQSAYQAGRFAQMKATAKRRPYWRYVAVKDSRTRPTHSALNGKVFPHDHGFWDTWYPPNGFQCRCTVQTLSKRQVEAKDIQVESRVPRLVEPIDPVSGNRLPARPLAPDPGWAGNVGRDWLSGLAPRELDDGVKLVDLATKAICRQGSRSFAVAEGPYCKPDLAILEKRHILPVSKGYILPANLTDRDYAEAFLKEFGIGFNESVVHNIPTDFDEPIPVVISNLLLMRKKRNGLTLKATKRGRGPYMKLLARTIKSPYEVWWVPTIVSGRRYDTIRLIRLFSGQGADTGGFAVFNLIGNNWTGATVYQPDKNYIAELDKLRIGGLLYREP</sequence>
<dbReference type="OrthoDB" id="9813502at2"/>
<dbReference type="PATRIC" id="fig|1429043.3.peg.1204"/>
<dbReference type="InParanoid" id="A0A0D2GJN2"/>
<accession>A0A0D2GJN2</accession>
<evidence type="ECO:0000313" key="3">
    <source>
        <dbReference type="EMBL" id="KIX14972.1"/>
    </source>
</evidence>
<dbReference type="Pfam" id="PF04233">
    <property type="entry name" value="Phage_Mu_F"/>
    <property type="match status" value="1"/>
</dbReference>
<dbReference type="InterPro" id="IPR006528">
    <property type="entry name" value="Phage_head_morphogenesis_dom"/>
</dbReference>
<dbReference type="NCBIfam" id="TIGR01641">
    <property type="entry name" value="phageSPP1_gp7"/>
    <property type="match status" value="1"/>
</dbReference>
<dbReference type="InterPro" id="IPR041110">
    <property type="entry name" value="PBECR2"/>
</dbReference>
<organism evidence="3 4">
    <name type="scientific">Dethiosulfatarculus sandiegensis</name>
    <dbReference type="NCBI Taxonomy" id="1429043"/>
    <lineage>
        <taxon>Bacteria</taxon>
        <taxon>Pseudomonadati</taxon>
        <taxon>Thermodesulfobacteriota</taxon>
        <taxon>Desulfarculia</taxon>
        <taxon>Desulfarculales</taxon>
        <taxon>Desulfarculaceae</taxon>
        <taxon>Dethiosulfatarculus</taxon>
    </lineage>
</organism>
<dbReference type="AlphaFoldDB" id="A0A0D2GJN2"/>
<protein>
    <submittedName>
        <fullName evidence="3">Virion morphogenesis protein</fullName>
    </submittedName>
</protein>
<gene>
    <name evidence="3" type="ORF">X474_05655</name>
</gene>
<evidence type="ECO:0000259" key="2">
    <source>
        <dbReference type="Pfam" id="PF18810"/>
    </source>
</evidence>
<evidence type="ECO:0000313" key="4">
    <source>
        <dbReference type="Proteomes" id="UP000032233"/>
    </source>
</evidence>
<dbReference type="Pfam" id="PF18810">
    <property type="entry name" value="PBECR2"/>
    <property type="match status" value="1"/>
</dbReference>
<dbReference type="EMBL" id="AZAC01000005">
    <property type="protein sequence ID" value="KIX14972.1"/>
    <property type="molecule type" value="Genomic_DNA"/>
</dbReference>
<feature type="domain" description="Phage-Barnase-EndoU-ColicinE5/D-RelE like nuclease 2" evidence="2">
    <location>
        <begin position="291"/>
        <end position="427"/>
    </location>
</feature>
<keyword evidence="4" id="KW-1185">Reference proteome</keyword>
<feature type="domain" description="Phage head morphogenesis" evidence="1">
    <location>
        <begin position="53"/>
        <end position="166"/>
    </location>
</feature>
<name>A0A0D2GJN2_9BACT</name>
<dbReference type="Proteomes" id="UP000032233">
    <property type="component" value="Unassembled WGS sequence"/>
</dbReference>
<dbReference type="STRING" id="1429043.X474_05655"/>
<proteinExistence type="predicted"/>
<evidence type="ECO:0000259" key="1">
    <source>
        <dbReference type="Pfam" id="PF04233"/>
    </source>
</evidence>
<reference evidence="3 4" key="1">
    <citation type="submission" date="2013-11" db="EMBL/GenBank/DDBJ databases">
        <title>Metagenomic analysis of a methanogenic consortium involved in long chain n-alkane degradation.</title>
        <authorList>
            <person name="Davidova I.A."/>
            <person name="Callaghan A.V."/>
            <person name="Wawrik B."/>
            <person name="Pruitt S."/>
            <person name="Marks C."/>
            <person name="Duncan K.E."/>
            <person name="Suflita J.M."/>
        </authorList>
    </citation>
    <scope>NUCLEOTIDE SEQUENCE [LARGE SCALE GENOMIC DNA]</scope>
    <source>
        <strain evidence="3 4">SPR</strain>
    </source>
</reference>